<feature type="compositionally biased region" description="Low complexity" evidence="1">
    <location>
        <begin position="109"/>
        <end position="145"/>
    </location>
</feature>
<feature type="compositionally biased region" description="Pro residues" evidence="1">
    <location>
        <begin position="59"/>
        <end position="72"/>
    </location>
</feature>
<feature type="non-terminal residue" evidence="2">
    <location>
        <position position="194"/>
    </location>
</feature>
<dbReference type="Proteomes" id="UP000738325">
    <property type="component" value="Unassembled WGS sequence"/>
</dbReference>
<dbReference type="EMBL" id="JAAAIP010000573">
    <property type="protein sequence ID" value="KAG0314954.1"/>
    <property type="molecule type" value="Genomic_DNA"/>
</dbReference>
<feature type="compositionally biased region" description="Low complexity" evidence="1">
    <location>
        <begin position="179"/>
        <end position="194"/>
    </location>
</feature>
<dbReference type="AlphaFoldDB" id="A0A9P6UQK6"/>
<feature type="region of interest" description="Disordered" evidence="1">
    <location>
        <begin position="158"/>
        <end position="194"/>
    </location>
</feature>
<feature type="compositionally biased region" description="Basic residues" evidence="1">
    <location>
        <begin position="96"/>
        <end position="108"/>
    </location>
</feature>
<feature type="region of interest" description="Disordered" evidence="1">
    <location>
        <begin position="32"/>
        <end position="146"/>
    </location>
</feature>
<proteinExistence type="predicted"/>
<protein>
    <submittedName>
        <fullName evidence="2">Uncharacterized protein</fullName>
    </submittedName>
</protein>
<evidence type="ECO:0000256" key="1">
    <source>
        <dbReference type="SAM" id="MobiDB-lite"/>
    </source>
</evidence>
<keyword evidence="3" id="KW-1185">Reference proteome</keyword>
<comment type="caution">
    <text evidence="2">The sequence shown here is derived from an EMBL/GenBank/DDBJ whole genome shotgun (WGS) entry which is preliminary data.</text>
</comment>
<reference evidence="2" key="1">
    <citation type="journal article" date="2020" name="Fungal Divers.">
        <title>Resolving the Mortierellaceae phylogeny through synthesis of multi-gene phylogenetics and phylogenomics.</title>
        <authorList>
            <person name="Vandepol N."/>
            <person name="Liber J."/>
            <person name="Desiro A."/>
            <person name="Na H."/>
            <person name="Kennedy M."/>
            <person name="Barry K."/>
            <person name="Grigoriev I.V."/>
            <person name="Miller A.N."/>
            <person name="O'Donnell K."/>
            <person name="Stajich J.E."/>
            <person name="Bonito G."/>
        </authorList>
    </citation>
    <scope>NUCLEOTIDE SEQUENCE</scope>
    <source>
        <strain evidence="2">REB-010B</strain>
    </source>
</reference>
<evidence type="ECO:0000313" key="3">
    <source>
        <dbReference type="Proteomes" id="UP000738325"/>
    </source>
</evidence>
<feature type="compositionally biased region" description="Acidic residues" evidence="1">
    <location>
        <begin position="35"/>
        <end position="52"/>
    </location>
</feature>
<gene>
    <name evidence="2" type="ORF">BGZ99_007754</name>
</gene>
<name>A0A9P6UQK6_9FUNG</name>
<organism evidence="2 3">
    <name type="scientific">Dissophora globulifera</name>
    <dbReference type="NCBI Taxonomy" id="979702"/>
    <lineage>
        <taxon>Eukaryota</taxon>
        <taxon>Fungi</taxon>
        <taxon>Fungi incertae sedis</taxon>
        <taxon>Mucoromycota</taxon>
        <taxon>Mortierellomycotina</taxon>
        <taxon>Mortierellomycetes</taxon>
        <taxon>Mortierellales</taxon>
        <taxon>Mortierellaceae</taxon>
        <taxon>Dissophora</taxon>
    </lineage>
</organism>
<sequence length="194" mass="20792">MTGPSVLVEDPMTQRYRSLLLAAPEEQFCVVQLEPGEDEGDSDNDDDDDDDSTAAPTTPVSPPRPLLPPPAYTPKDQHFEFADVPPPPSFSATMARSKRKKMNQKSRKSISGSSLAVSLAVSPGSTEMSPPMSSASSSTGPSFSSRARALSLPTILFSTDAPIPPTRPHPDQQHQIGIEMQGVEQAQEQGAEYV</sequence>
<accession>A0A9P6UQK6</accession>
<evidence type="ECO:0000313" key="2">
    <source>
        <dbReference type="EMBL" id="KAG0314954.1"/>
    </source>
</evidence>